<dbReference type="AlphaFoldDB" id="A0A292DJ82"/>
<protein>
    <submittedName>
        <fullName evidence="3">Molybdopterin-guanine dinucleotide biosynthesis protein B</fullName>
    </submittedName>
</protein>
<feature type="domain" description="Molybdopterin-guanine dinucleotide biosynthesis protein B (MobB)" evidence="1">
    <location>
        <begin position="2"/>
        <end position="123"/>
    </location>
</feature>
<proteinExistence type="predicted"/>
<dbReference type="InterPro" id="IPR027417">
    <property type="entry name" value="P-loop_NTPase"/>
</dbReference>
<dbReference type="InterPro" id="IPR004435">
    <property type="entry name" value="MobB_dom"/>
</dbReference>
<name>A0A292DJ82_STALU</name>
<gene>
    <name evidence="3" type="primary">mobB</name>
    <name evidence="3" type="ORF">EQ812_00480</name>
    <name evidence="2" type="ORF">FO454_13000</name>
</gene>
<dbReference type="NCBIfam" id="TIGR00176">
    <property type="entry name" value="mobB"/>
    <property type="match status" value="1"/>
</dbReference>
<evidence type="ECO:0000313" key="3">
    <source>
        <dbReference type="EMBL" id="TBW73310.1"/>
    </source>
</evidence>
<dbReference type="GO" id="GO:0005525">
    <property type="term" value="F:GTP binding"/>
    <property type="evidence" value="ECO:0007669"/>
    <property type="project" value="InterPro"/>
</dbReference>
<keyword evidence="5" id="KW-1185">Reference proteome</keyword>
<dbReference type="SUPFAM" id="SSF52540">
    <property type="entry name" value="P-loop containing nucleoside triphosphate hydrolases"/>
    <property type="match status" value="1"/>
</dbReference>
<dbReference type="EMBL" id="SCHB01000001">
    <property type="protein sequence ID" value="TBW73310.1"/>
    <property type="molecule type" value="Genomic_DNA"/>
</dbReference>
<dbReference type="PANTHER" id="PTHR40072">
    <property type="entry name" value="MOLYBDOPTERIN-GUANINE DINUCLEOTIDE BIOSYNTHESIS ADAPTER PROTEIN-RELATED"/>
    <property type="match status" value="1"/>
</dbReference>
<evidence type="ECO:0000259" key="1">
    <source>
        <dbReference type="Pfam" id="PF03205"/>
    </source>
</evidence>
<accession>A0A292DJ82</accession>
<dbReference type="PANTHER" id="PTHR40072:SF1">
    <property type="entry name" value="MOLYBDOPTERIN-GUANINE DINUCLEOTIDE BIOSYNTHESIS ADAPTER PROTEIN"/>
    <property type="match status" value="1"/>
</dbReference>
<dbReference type="OMA" id="HTHHNMD"/>
<sequence>MIIQIVGYKDSGKTTLMAHTIRLLKQHNLTVVTIKHHGHHGEEITLQHQEVDHMKHLHAGADQSIVQGHQYQQTITRQCNQSLKDVIDKSVTIDYDIILVEGYKLAEFDKIIVYRNEKDLTQLQALSNVRYSINLSDAQALTKFDSWLLDWIEIKG</sequence>
<organism evidence="3 4">
    <name type="scientific">Staphylococcus lugdunensis</name>
    <dbReference type="NCBI Taxonomy" id="28035"/>
    <lineage>
        <taxon>Bacteria</taxon>
        <taxon>Bacillati</taxon>
        <taxon>Bacillota</taxon>
        <taxon>Bacilli</taxon>
        <taxon>Bacillales</taxon>
        <taxon>Staphylococcaceae</taxon>
        <taxon>Staphylococcus</taxon>
    </lineage>
</organism>
<evidence type="ECO:0000313" key="2">
    <source>
        <dbReference type="EMBL" id="QEX39780.1"/>
    </source>
</evidence>
<reference evidence="2 5" key="2">
    <citation type="submission" date="2019-07" db="EMBL/GenBank/DDBJ databases">
        <title>Comparative genome analysis of staphylococcus lugdunensis shows clonal complex-dependent diversity of the putative virulence factor, ess/type vii locus.</title>
        <authorList>
            <person name="Lebeurre J."/>
            <person name="Dahyot S."/>
            <person name="Diene S."/>
            <person name="Paulay A."/>
            <person name="Aubourg M."/>
            <person name="Argemi X."/>
            <person name="Giard J.-C."/>
            <person name="Tournier I."/>
            <person name="Francois P."/>
            <person name="Pestel-Caron M."/>
        </authorList>
    </citation>
    <scope>NUCLEOTIDE SEQUENCE [LARGE SCALE GENOMIC DNA]</scope>
    <source>
        <strain evidence="2 5">SL13</strain>
    </source>
</reference>
<reference evidence="3 4" key="1">
    <citation type="journal article" date="2019" name="Sci. Transl. Med.">
        <title>Quorum sensing between bacterial species on the skin protects against epidermal injury in atopic dermatitis.</title>
        <authorList>
            <person name="Williams M.R."/>
        </authorList>
    </citation>
    <scope>NUCLEOTIDE SEQUENCE [LARGE SCALE GENOMIC DNA]</scope>
    <source>
        <strain evidence="3 4">E7</strain>
    </source>
</reference>
<dbReference type="GeneID" id="58091448"/>
<evidence type="ECO:0000313" key="5">
    <source>
        <dbReference type="Proteomes" id="UP000325462"/>
    </source>
</evidence>
<dbReference type="Proteomes" id="UP000293637">
    <property type="component" value="Unassembled WGS sequence"/>
</dbReference>
<dbReference type="RefSeq" id="WP_002460093.1">
    <property type="nucleotide sequence ID" value="NZ_AP021848.1"/>
</dbReference>
<evidence type="ECO:0000313" key="4">
    <source>
        <dbReference type="Proteomes" id="UP000293637"/>
    </source>
</evidence>
<dbReference type="InterPro" id="IPR052539">
    <property type="entry name" value="MGD_biosynthesis_adapter"/>
</dbReference>
<dbReference type="Gene3D" id="3.40.50.300">
    <property type="entry name" value="P-loop containing nucleotide triphosphate hydrolases"/>
    <property type="match status" value="1"/>
</dbReference>
<dbReference type="GO" id="GO:0006777">
    <property type="term" value="P:Mo-molybdopterin cofactor biosynthetic process"/>
    <property type="evidence" value="ECO:0007669"/>
    <property type="project" value="InterPro"/>
</dbReference>
<dbReference type="Pfam" id="PF03205">
    <property type="entry name" value="MobB"/>
    <property type="match status" value="1"/>
</dbReference>
<dbReference type="EMBL" id="CP041722">
    <property type="protein sequence ID" value="QEX39780.1"/>
    <property type="molecule type" value="Genomic_DNA"/>
</dbReference>
<dbReference type="Proteomes" id="UP000325462">
    <property type="component" value="Chromosome"/>
</dbReference>